<dbReference type="RefSeq" id="WP_263061166.1">
    <property type="nucleotide sequence ID" value="NZ_JAOUSE010000007.1"/>
</dbReference>
<protein>
    <submittedName>
        <fullName evidence="2">Uncharacterized protein</fullName>
    </submittedName>
</protein>
<comment type="caution">
    <text evidence="2">The sequence shown here is derived from an EMBL/GenBank/DDBJ whole genome shotgun (WGS) entry which is preliminary data.</text>
</comment>
<name>A0ABT2WE39_9BACI</name>
<dbReference type="EMBL" id="JAOUSE010000007">
    <property type="protein sequence ID" value="MCU9593727.1"/>
    <property type="molecule type" value="Genomic_DNA"/>
</dbReference>
<evidence type="ECO:0000256" key="1">
    <source>
        <dbReference type="SAM" id="Coils"/>
    </source>
</evidence>
<organism evidence="2 3">
    <name type="scientific">Pallidibacillus thermolactis</name>
    <dbReference type="NCBI Taxonomy" id="251051"/>
    <lineage>
        <taxon>Bacteria</taxon>
        <taxon>Bacillati</taxon>
        <taxon>Bacillota</taxon>
        <taxon>Bacilli</taxon>
        <taxon>Bacillales</taxon>
        <taxon>Bacillaceae</taxon>
        <taxon>Pallidibacillus</taxon>
    </lineage>
</organism>
<gene>
    <name evidence="2" type="ORF">OEV82_04550</name>
</gene>
<dbReference type="Proteomes" id="UP001208656">
    <property type="component" value="Unassembled WGS sequence"/>
</dbReference>
<keyword evidence="3" id="KW-1185">Reference proteome</keyword>
<evidence type="ECO:0000313" key="2">
    <source>
        <dbReference type="EMBL" id="MCU9593727.1"/>
    </source>
</evidence>
<keyword evidence="1" id="KW-0175">Coiled coil</keyword>
<reference evidence="2 3" key="1">
    <citation type="submission" date="2022-10" db="EMBL/GenBank/DDBJ databases">
        <title>Description of Fervidibacillus gen. nov. in the family Fervidibacillaceae fam. nov. with two species, Fervidibacillus albus sp. nov., and Fervidibacillus halotolerans sp. nov., isolated from tidal flat sediments.</title>
        <authorList>
            <person name="Kwon K.K."/>
            <person name="Yang S.-H."/>
        </authorList>
    </citation>
    <scope>NUCLEOTIDE SEQUENCE [LARGE SCALE GENOMIC DNA]</scope>
    <source>
        <strain evidence="2 3">DSM 23332</strain>
    </source>
</reference>
<sequence length="203" mass="24479">MFPFFNKDFFKPMIDGQKELEMKAPNGAIYKFSTNTLDEKTFEEFRRKLEEATKNKDQQKFDEIWNQMTSQNQLKPSIEQEFRKLHEEMQKFFQETSSLFGNRPTLFNNFIEPQLLTESSIDKQIEEYKQKIEELEHKKRNISKEQEKAQLKAEISKYKQLLDEKLDQFGKNLDNEEIKKKLSDEMTEINKKIKDMENKLKNL</sequence>
<accession>A0ABT2WE39</accession>
<feature type="coiled-coil region" evidence="1">
    <location>
        <begin position="118"/>
        <end position="199"/>
    </location>
</feature>
<evidence type="ECO:0000313" key="3">
    <source>
        <dbReference type="Proteomes" id="UP001208656"/>
    </source>
</evidence>
<proteinExistence type="predicted"/>